<dbReference type="GO" id="GO:0043750">
    <property type="term" value="F:phosphatidylinositol alpha-mannosyltransferase activity"/>
    <property type="evidence" value="ECO:0007669"/>
    <property type="project" value="UniProtKB-EC"/>
</dbReference>
<protein>
    <submittedName>
        <fullName evidence="4">GDP-mannose-dependent alpha-(1-6)-phosphatidylinositol monomannoside mannosyltransferase</fullName>
        <ecNumber evidence="4">2.4.1.345</ecNumber>
    </submittedName>
    <submittedName>
        <fullName evidence="3">Glycosyltransferase family 4 protein</fullName>
    </submittedName>
</protein>
<evidence type="ECO:0000259" key="1">
    <source>
        <dbReference type="Pfam" id="PF00534"/>
    </source>
</evidence>
<dbReference type="SUPFAM" id="SSF53756">
    <property type="entry name" value="UDP-Glycosyltransferase/glycogen phosphorylase"/>
    <property type="match status" value="1"/>
</dbReference>
<keyword evidence="4" id="KW-0328">Glycosyltransferase</keyword>
<sequence length="367" mass="42234">MKIAIVQDWLTELGGAEKVFMQIHQLYPDADIFTLVYHKNVLDELGISESKVTASFIQKLPFAKKKYRNYLPLFSLAIETFDLSSYDLVISSSSCVAKGVLTHSQQKHLCYCHSPVRYAWDLYHQYLKSAGLEKGIKSFIAKYFLHRLRIWDISSLNRVDQFISNSDYIKERIKKIYNRESITIYPPVNVQNFEYLQNREDFYFTCSRMVPYKKIDLIVEAFSKMPDKKLVVIGTGPDFKKIKELATPNVTLLGYQSFSILKDYMQRAKAFVFAAEEDFGIVPVEAQAAGMPVIAYGKGGALETIKNGETGLFFEEQTIESLISTINRFDFIADQFNSNLVRKNAERFNEDLFQISFKSAVDNLFLK</sequence>
<feature type="domain" description="Glycosyl transferase family 1" evidence="1">
    <location>
        <begin position="198"/>
        <end position="329"/>
    </location>
</feature>
<feature type="domain" description="Glycosyltransferase subfamily 4-like N-terminal" evidence="2">
    <location>
        <begin position="14"/>
        <end position="191"/>
    </location>
</feature>
<evidence type="ECO:0000313" key="4">
    <source>
        <dbReference type="EMBL" id="SUX48445.1"/>
    </source>
</evidence>
<dbReference type="Proteomes" id="UP000269076">
    <property type="component" value="Chromosome"/>
</dbReference>
<dbReference type="Proteomes" id="UP000254282">
    <property type="component" value="Unassembled WGS sequence"/>
</dbReference>
<dbReference type="EMBL" id="UFVR01000004">
    <property type="protein sequence ID" value="SUX48445.1"/>
    <property type="molecule type" value="Genomic_DNA"/>
</dbReference>
<dbReference type="Pfam" id="PF13439">
    <property type="entry name" value="Glyco_transf_4"/>
    <property type="match status" value="1"/>
</dbReference>
<dbReference type="Gene3D" id="3.40.50.2000">
    <property type="entry name" value="Glycogen Phosphorylase B"/>
    <property type="match status" value="2"/>
</dbReference>
<dbReference type="InterPro" id="IPR001296">
    <property type="entry name" value="Glyco_trans_1"/>
</dbReference>
<dbReference type="InterPro" id="IPR050194">
    <property type="entry name" value="Glycosyltransferase_grp1"/>
</dbReference>
<dbReference type="PANTHER" id="PTHR45947">
    <property type="entry name" value="SULFOQUINOVOSYL TRANSFERASE SQD2"/>
    <property type="match status" value="1"/>
</dbReference>
<dbReference type="AlphaFoldDB" id="A0A381FPH5"/>
<reference evidence="4 5" key="1">
    <citation type="submission" date="2018-06" db="EMBL/GenBank/DDBJ databases">
        <authorList>
            <consortium name="Pathogen Informatics"/>
            <person name="Doyle S."/>
        </authorList>
    </citation>
    <scope>NUCLEOTIDE SEQUENCE [LARGE SCALE GENOMIC DNA]</scope>
    <source>
        <strain evidence="4 5">NCTC13532</strain>
    </source>
</reference>
<name>A0A381FPH5_9FLAO</name>
<evidence type="ECO:0000313" key="3">
    <source>
        <dbReference type="EMBL" id="AZA62780.1"/>
    </source>
</evidence>
<dbReference type="Pfam" id="PF00534">
    <property type="entry name" value="Glycos_transf_1"/>
    <property type="match status" value="1"/>
</dbReference>
<dbReference type="EMBL" id="CP033928">
    <property type="protein sequence ID" value="AZA62780.1"/>
    <property type="molecule type" value="Genomic_DNA"/>
</dbReference>
<dbReference type="RefSeq" id="WP_115621556.1">
    <property type="nucleotide sequence ID" value="NZ_CP033928.1"/>
</dbReference>
<dbReference type="PANTHER" id="PTHR45947:SF3">
    <property type="entry name" value="SULFOQUINOVOSYL TRANSFERASE SQD2"/>
    <property type="match status" value="1"/>
</dbReference>
<evidence type="ECO:0000313" key="6">
    <source>
        <dbReference type="Proteomes" id="UP000269076"/>
    </source>
</evidence>
<organism evidence="4 5">
    <name type="scientific">Chryseobacterium indoltheticum</name>
    <dbReference type="NCBI Taxonomy" id="254"/>
    <lineage>
        <taxon>Bacteria</taxon>
        <taxon>Pseudomonadati</taxon>
        <taxon>Bacteroidota</taxon>
        <taxon>Flavobacteriia</taxon>
        <taxon>Flavobacteriales</taxon>
        <taxon>Weeksellaceae</taxon>
        <taxon>Chryseobacterium group</taxon>
        <taxon>Chryseobacterium</taxon>
    </lineage>
</organism>
<evidence type="ECO:0000259" key="2">
    <source>
        <dbReference type="Pfam" id="PF13439"/>
    </source>
</evidence>
<gene>
    <name evidence="4" type="primary">pimB</name>
    <name evidence="3" type="ORF">EG340_17925</name>
    <name evidence="4" type="ORF">NCTC13532_04062</name>
</gene>
<evidence type="ECO:0000313" key="5">
    <source>
        <dbReference type="Proteomes" id="UP000254282"/>
    </source>
</evidence>
<accession>A0A381FPH5</accession>
<keyword evidence="4" id="KW-0808">Transferase</keyword>
<proteinExistence type="predicted"/>
<dbReference type="InterPro" id="IPR028098">
    <property type="entry name" value="Glyco_trans_4-like_N"/>
</dbReference>
<reference evidence="3 6" key="2">
    <citation type="submission" date="2018-11" db="EMBL/GenBank/DDBJ databases">
        <title>Proposal to divide the Flavobacteriaceae and reorganize its genera based on Amino Acid Identity values calculated from whole genome sequences.</title>
        <authorList>
            <person name="Nicholson A.C."/>
            <person name="Gulvik C.A."/>
            <person name="Whitney A.M."/>
            <person name="Humrighouse B.W."/>
            <person name="Bell M."/>
            <person name="Holmes B."/>
            <person name="Steigerwalt A."/>
            <person name="Villarma A."/>
            <person name="Sheth M."/>
            <person name="Batra D."/>
            <person name="Pryor J."/>
            <person name="Bernardet J.-F."/>
            <person name="Hugo C."/>
            <person name="Kampfer P."/>
            <person name="Newman J."/>
            <person name="Mcquiston J.R."/>
        </authorList>
    </citation>
    <scope>NUCLEOTIDE SEQUENCE [LARGE SCALE GENOMIC DNA]</scope>
    <source>
        <strain evidence="3 6">G0211</strain>
    </source>
</reference>
<dbReference type="CDD" id="cd03804">
    <property type="entry name" value="GT4_WbaZ-like"/>
    <property type="match status" value="1"/>
</dbReference>
<dbReference type="EC" id="2.4.1.345" evidence="4"/>